<keyword evidence="1" id="KW-1277">Toxin-antitoxin system</keyword>
<dbReference type="Pfam" id="PF05016">
    <property type="entry name" value="ParE_toxin"/>
    <property type="match status" value="1"/>
</dbReference>
<accession>A0A7X9T8U4</accession>
<organism evidence="2 3">
    <name type="scientific">Parafannyhessea umbonata</name>
    <dbReference type="NCBI Taxonomy" id="604330"/>
    <lineage>
        <taxon>Bacteria</taxon>
        <taxon>Bacillati</taxon>
        <taxon>Actinomycetota</taxon>
        <taxon>Coriobacteriia</taxon>
        <taxon>Coriobacteriales</taxon>
        <taxon>Atopobiaceae</taxon>
        <taxon>Parafannyhessea</taxon>
    </lineage>
</organism>
<reference evidence="2 3" key="1">
    <citation type="submission" date="2020-04" db="EMBL/GenBank/DDBJ databases">
        <authorList>
            <person name="Hitch T.C.A."/>
            <person name="Wylensek D."/>
            <person name="Clavel T."/>
        </authorList>
    </citation>
    <scope>NUCLEOTIDE SEQUENCE [LARGE SCALE GENOMIC DNA]</scope>
    <source>
        <strain evidence="2 3">105184</strain>
    </source>
</reference>
<gene>
    <name evidence="2" type="ORF">HF885_00920</name>
</gene>
<dbReference type="EMBL" id="JABAGR010000001">
    <property type="protein sequence ID" value="NMF25007.1"/>
    <property type="molecule type" value="Genomic_DNA"/>
</dbReference>
<dbReference type="RefSeq" id="WP_170103101.1">
    <property type="nucleotide sequence ID" value="NZ_JABAGR010000001.1"/>
</dbReference>
<dbReference type="Gene3D" id="3.30.2310.20">
    <property type="entry name" value="RelE-like"/>
    <property type="match status" value="1"/>
</dbReference>
<dbReference type="AlphaFoldDB" id="A0A7X9T8U4"/>
<proteinExistence type="predicted"/>
<evidence type="ECO:0000313" key="3">
    <source>
        <dbReference type="Proteomes" id="UP000565613"/>
    </source>
</evidence>
<dbReference type="Proteomes" id="UP000565613">
    <property type="component" value="Unassembled WGS sequence"/>
</dbReference>
<evidence type="ECO:0000313" key="2">
    <source>
        <dbReference type="EMBL" id="NMF25007.1"/>
    </source>
</evidence>
<dbReference type="InterPro" id="IPR035093">
    <property type="entry name" value="RelE/ParE_toxin_dom_sf"/>
</dbReference>
<name>A0A7X9T8U4_9ACTN</name>
<dbReference type="InterPro" id="IPR007712">
    <property type="entry name" value="RelE/ParE_toxin"/>
</dbReference>
<sequence>MFDLTSRIDTAMGHEVVYSPDALADLDKIWEWIAVENEEPASASSTIDAILDRIDDVATFPNSAPPLDTVCQIHSSWRFVSARGYMAFFRVGRTRLYVDRILSSKSDFLRVLLDSSDGIDLYN</sequence>
<comment type="caution">
    <text evidence="2">The sequence shown here is derived from an EMBL/GenBank/DDBJ whole genome shotgun (WGS) entry which is preliminary data.</text>
</comment>
<protein>
    <submittedName>
        <fullName evidence="2">Type II toxin-antitoxin system RelE/ParE family toxin</fullName>
    </submittedName>
</protein>
<evidence type="ECO:0000256" key="1">
    <source>
        <dbReference type="ARBA" id="ARBA00022649"/>
    </source>
</evidence>